<keyword evidence="2" id="KW-0732">Signal</keyword>
<feature type="region of interest" description="Disordered" evidence="1">
    <location>
        <begin position="106"/>
        <end position="125"/>
    </location>
</feature>
<organism evidence="3 4">
    <name type="scientific">Brevundimonas terrae</name>
    <dbReference type="NCBI Taxonomy" id="363631"/>
    <lineage>
        <taxon>Bacteria</taxon>
        <taxon>Pseudomonadati</taxon>
        <taxon>Pseudomonadota</taxon>
        <taxon>Alphaproteobacteria</taxon>
        <taxon>Caulobacterales</taxon>
        <taxon>Caulobacteraceae</taxon>
        <taxon>Brevundimonas</taxon>
    </lineage>
</organism>
<keyword evidence="4" id="KW-1185">Reference proteome</keyword>
<evidence type="ECO:0000256" key="1">
    <source>
        <dbReference type="SAM" id="MobiDB-lite"/>
    </source>
</evidence>
<evidence type="ECO:0000313" key="4">
    <source>
        <dbReference type="Proteomes" id="UP001500791"/>
    </source>
</evidence>
<sequence>MRIGVAGLAIAGALAIAGMSSAAHAQSASRGQVNLAQAMNTPVSTATERAATVQPQRRGLRLHENGRWGLNLNLSQPVGREAEWGDVEAGAYYRLSPRLRVGAAAQLATPDRDPARAPETDRRTQPRVRLETIFKF</sequence>
<comment type="caution">
    <text evidence="3">The sequence shown here is derived from an EMBL/GenBank/DDBJ whole genome shotgun (WGS) entry which is preliminary data.</text>
</comment>
<evidence type="ECO:0008006" key="5">
    <source>
        <dbReference type="Google" id="ProtNLM"/>
    </source>
</evidence>
<name>A0ABN0Y4B6_9CAUL</name>
<dbReference type="Pfam" id="PF20841">
    <property type="entry name" value="NtrZ"/>
    <property type="match status" value="1"/>
</dbReference>
<protein>
    <recommendedName>
        <fullName evidence="5">Porin</fullName>
    </recommendedName>
</protein>
<evidence type="ECO:0000313" key="3">
    <source>
        <dbReference type="EMBL" id="GAA0381256.1"/>
    </source>
</evidence>
<gene>
    <name evidence="3" type="ORF">GCM10009093_05300</name>
</gene>
<dbReference type="InterPro" id="IPR048887">
    <property type="entry name" value="NtrZ-like"/>
</dbReference>
<reference evidence="3 4" key="1">
    <citation type="journal article" date="2019" name="Int. J. Syst. Evol. Microbiol.">
        <title>The Global Catalogue of Microorganisms (GCM) 10K type strain sequencing project: providing services to taxonomists for standard genome sequencing and annotation.</title>
        <authorList>
            <consortium name="The Broad Institute Genomics Platform"/>
            <consortium name="The Broad Institute Genome Sequencing Center for Infectious Disease"/>
            <person name="Wu L."/>
            <person name="Ma J."/>
        </authorList>
    </citation>
    <scope>NUCLEOTIDE SEQUENCE [LARGE SCALE GENOMIC DNA]</scope>
    <source>
        <strain evidence="3 4">JCM 13476</strain>
    </source>
</reference>
<dbReference type="EMBL" id="BAAAEJ010000003">
    <property type="protein sequence ID" value="GAA0381256.1"/>
    <property type="molecule type" value="Genomic_DNA"/>
</dbReference>
<dbReference type="Proteomes" id="UP001500791">
    <property type="component" value="Unassembled WGS sequence"/>
</dbReference>
<feature type="chain" id="PRO_5046417157" description="Porin" evidence="2">
    <location>
        <begin position="26"/>
        <end position="136"/>
    </location>
</feature>
<feature type="signal peptide" evidence="2">
    <location>
        <begin position="1"/>
        <end position="25"/>
    </location>
</feature>
<accession>A0ABN0Y4B6</accession>
<feature type="compositionally biased region" description="Basic and acidic residues" evidence="1">
    <location>
        <begin position="110"/>
        <end position="125"/>
    </location>
</feature>
<dbReference type="RefSeq" id="WP_167175600.1">
    <property type="nucleotide sequence ID" value="NZ_BAAAEJ010000003.1"/>
</dbReference>
<evidence type="ECO:0000256" key="2">
    <source>
        <dbReference type="SAM" id="SignalP"/>
    </source>
</evidence>
<proteinExistence type="predicted"/>